<accession>A0ABW0K4N0</accession>
<dbReference type="InterPro" id="IPR052984">
    <property type="entry name" value="UPF0421"/>
</dbReference>
<sequence length="321" mass="35656">MGFRVLKTALAVVIAMWLAHWLGIKTPAAAGLLAILGVEVTKKKGIRSSIHRVIASVLALLIGSLMFAVLGFHAWVAGLFILLTFPVLHRLGISEGAVTGAVVMFHLYAYETASPAAVLGEIELLFVGLGTATVINIAYMPKPDKALITHKTNVEELFAAIFMKIAQHLRDNSVIWDGHELLEASEEIERGAAIAKQSMENSLIFGGDPYWRVYFYMRGEQFESIQRMMGLVAQVYQTFPHGEPVAAILEELSQTVKEDYYSGKAEKDLQDLDQRYKAMPLPGSREEFEVRSAILQLNRELLQFLSIAKKQKKQRPAVSEI</sequence>
<evidence type="ECO:0000256" key="2">
    <source>
        <dbReference type="ARBA" id="ARBA00022475"/>
    </source>
</evidence>
<keyword evidence="3 6" id="KW-0812">Transmembrane</keyword>
<keyword evidence="5 6" id="KW-0472">Membrane</keyword>
<feature type="domain" description="Putative aromatic acid exporter C-terminal" evidence="7">
    <location>
        <begin position="144"/>
        <end position="307"/>
    </location>
</feature>
<dbReference type="EMBL" id="JBHSMJ010000009">
    <property type="protein sequence ID" value="MFC5448229.1"/>
    <property type="molecule type" value="Genomic_DNA"/>
</dbReference>
<proteinExistence type="predicted"/>
<evidence type="ECO:0000259" key="7">
    <source>
        <dbReference type="Pfam" id="PF11728"/>
    </source>
</evidence>
<name>A0ABW0K4N0_9BACL</name>
<dbReference type="Proteomes" id="UP001596044">
    <property type="component" value="Unassembled WGS sequence"/>
</dbReference>
<evidence type="ECO:0000256" key="5">
    <source>
        <dbReference type="ARBA" id="ARBA00023136"/>
    </source>
</evidence>
<evidence type="ECO:0000256" key="6">
    <source>
        <dbReference type="SAM" id="Phobius"/>
    </source>
</evidence>
<evidence type="ECO:0000313" key="9">
    <source>
        <dbReference type="Proteomes" id="UP001596044"/>
    </source>
</evidence>
<organism evidence="8 9">
    <name type="scientific">Paenibacillus aestuarii</name>
    <dbReference type="NCBI Taxonomy" id="516965"/>
    <lineage>
        <taxon>Bacteria</taxon>
        <taxon>Bacillati</taxon>
        <taxon>Bacillota</taxon>
        <taxon>Bacilli</taxon>
        <taxon>Bacillales</taxon>
        <taxon>Paenibacillaceae</taxon>
        <taxon>Paenibacillus</taxon>
    </lineage>
</organism>
<feature type="transmembrane region" description="Helical" evidence="6">
    <location>
        <begin position="57"/>
        <end position="85"/>
    </location>
</feature>
<comment type="caution">
    <text evidence="8">The sequence shown here is derived from an EMBL/GenBank/DDBJ whole genome shotgun (WGS) entry which is preliminary data.</text>
</comment>
<gene>
    <name evidence="8" type="ORF">ACFPOG_08150</name>
</gene>
<dbReference type="PANTHER" id="PTHR40064:SF1">
    <property type="entry name" value="MEMBRANE PROTEIN"/>
    <property type="match status" value="1"/>
</dbReference>
<dbReference type="Pfam" id="PF11728">
    <property type="entry name" value="ArAE_1_C"/>
    <property type="match status" value="1"/>
</dbReference>
<evidence type="ECO:0000256" key="3">
    <source>
        <dbReference type="ARBA" id="ARBA00022692"/>
    </source>
</evidence>
<comment type="subcellular location">
    <subcellularLocation>
        <location evidence="1">Cell membrane</location>
        <topology evidence="1">Multi-pass membrane protein</topology>
    </subcellularLocation>
</comment>
<dbReference type="Gene3D" id="1.20.120.940">
    <property type="entry name" value="Putative aromatic acid exporter, C-terminal domain"/>
    <property type="match status" value="1"/>
</dbReference>
<dbReference type="RefSeq" id="WP_270878502.1">
    <property type="nucleotide sequence ID" value="NZ_JAQFVF010000020.1"/>
</dbReference>
<feature type="transmembrane region" description="Helical" evidence="6">
    <location>
        <begin position="91"/>
        <end position="110"/>
    </location>
</feature>
<dbReference type="Pfam" id="PF06081">
    <property type="entry name" value="ArAE_1"/>
    <property type="match status" value="1"/>
</dbReference>
<keyword evidence="2" id="KW-1003">Cell membrane</keyword>
<evidence type="ECO:0000256" key="1">
    <source>
        <dbReference type="ARBA" id="ARBA00004651"/>
    </source>
</evidence>
<dbReference type="PANTHER" id="PTHR40064">
    <property type="entry name" value="MEMBRANE PROTEIN-RELATED"/>
    <property type="match status" value="1"/>
</dbReference>
<dbReference type="InterPro" id="IPR038323">
    <property type="entry name" value="ArAE_1_C_sf"/>
</dbReference>
<evidence type="ECO:0000313" key="8">
    <source>
        <dbReference type="EMBL" id="MFC5448229.1"/>
    </source>
</evidence>
<dbReference type="InterPro" id="IPR010343">
    <property type="entry name" value="ArAE_1"/>
</dbReference>
<protein>
    <submittedName>
        <fullName evidence="8">Aromatic acid exporter family protein</fullName>
    </submittedName>
</protein>
<feature type="transmembrane region" description="Helical" evidence="6">
    <location>
        <begin position="12"/>
        <end position="36"/>
    </location>
</feature>
<feature type="transmembrane region" description="Helical" evidence="6">
    <location>
        <begin position="122"/>
        <end position="140"/>
    </location>
</feature>
<reference evidence="9" key="1">
    <citation type="journal article" date="2019" name="Int. J. Syst. Evol. Microbiol.">
        <title>The Global Catalogue of Microorganisms (GCM) 10K type strain sequencing project: providing services to taxonomists for standard genome sequencing and annotation.</title>
        <authorList>
            <consortium name="The Broad Institute Genomics Platform"/>
            <consortium name="The Broad Institute Genome Sequencing Center for Infectious Disease"/>
            <person name="Wu L."/>
            <person name="Ma J."/>
        </authorList>
    </citation>
    <scope>NUCLEOTIDE SEQUENCE [LARGE SCALE GENOMIC DNA]</scope>
    <source>
        <strain evidence="9">KACC 11904</strain>
    </source>
</reference>
<keyword evidence="9" id="KW-1185">Reference proteome</keyword>
<dbReference type="InterPro" id="IPR021062">
    <property type="entry name" value="ArAE_1_C"/>
</dbReference>
<keyword evidence="4 6" id="KW-1133">Transmembrane helix</keyword>
<evidence type="ECO:0000256" key="4">
    <source>
        <dbReference type="ARBA" id="ARBA00022989"/>
    </source>
</evidence>